<feature type="coiled-coil region" evidence="1">
    <location>
        <begin position="103"/>
        <end position="137"/>
    </location>
</feature>
<evidence type="ECO:0000259" key="2">
    <source>
        <dbReference type="Pfam" id="PF09732"/>
    </source>
</evidence>
<dbReference type="InterPro" id="IPR019134">
    <property type="entry name" value="Cactin_C"/>
</dbReference>
<organism evidence="3 4">
    <name type="scientific">Kalanchoe fedtschenkoi</name>
    <name type="common">Lavender scallops</name>
    <name type="synonym">South American air plant</name>
    <dbReference type="NCBI Taxonomy" id="63787"/>
    <lineage>
        <taxon>Eukaryota</taxon>
        <taxon>Viridiplantae</taxon>
        <taxon>Streptophyta</taxon>
        <taxon>Embryophyta</taxon>
        <taxon>Tracheophyta</taxon>
        <taxon>Spermatophyta</taxon>
        <taxon>Magnoliopsida</taxon>
        <taxon>eudicotyledons</taxon>
        <taxon>Gunneridae</taxon>
        <taxon>Pentapetalae</taxon>
        <taxon>Saxifragales</taxon>
        <taxon>Crassulaceae</taxon>
        <taxon>Kalanchoe</taxon>
    </lineage>
</organism>
<name>A0A7N0UHB2_KALFE</name>
<keyword evidence="4" id="KW-1185">Reference proteome</keyword>
<dbReference type="EnsemblPlants" id="Kaladp0068s0067.1.v1.1">
    <property type="protein sequence ID" value="Kaladp0068s0067.1.v1.1.CDS.1"/>
    <property type="gene ID" value="Kaladp0068s0067.v1.1"/>
</dbReference>
<dbReference type="PANTHER" id="PTHR21737">
    <property type="entry name" value="POLYGLUTAMINE BINDING PROTEIN 1/MARVEL MEMBRANE-ASSOCIATING DOMAIN CONTAINING 3"/>
    <property type="match status" value="1"/>
</dbReference>
<dbReference type="GO" id="GO:0005737">
    <property type="term" value="C:cytoplasm"/>
    <property type="evidence" value="ECO:0007669"/>
    <property type="project" value="TreeGrafter"/>
</dbReference>
<sequence length="303" mass="35608">MRPYSADTQSFFHFHGPVKFDVIQEVPCFMAKHHSVQRVSGRRKSADFTDREIKDYLINKALKIAKKLESKSKSKSSCETFVWRKKIQRDVLQGVLPPNGYSLDAEKARLRERMAEMEKAKKQRERSEAERARRQEKISMLARRRALAEFQDREARKEEFLLGKNKVVMASEAAVSAEHIPELKARKPKYLNFARTGYCWNQYNRTHYNGDNPPPKSVQGYKFEIFYPDLVDKRKAPVYTIEKDGDSAETCVIRFRAGAPYEDISFGIINNEWDYSRKKGFNCTFDRGILHLCFNFKRHPYRR</sequence>
<dbReference type="SMART" id="SM01050">
    <property type="entry name" value="CactinC_cactus"/>
    <property type="match status" value="1"/>
</dbReference>
<dbReference type="OMA" id="KSSCETF"/>
<dbReference type="Gramene" id="Kaladp0068s0067.1.v1.1">
    <property type="protein sequence ID" value="Kaladp0068s0067.1.v1.1.CDS.1"/>
    <property type="gene ID" value="Kaladp0068s0067.v1.1"/>
</dbReference>
<evidence type="ECO:0000313" key="4">
    <source>
        <dbReference type="Proteomes" id="UP000594263"/>
    </source>
</evidence>
<dbReference type="PANTHER" id="PTHR21737:SF4">
    <property type="entry name" value="SPLICING FACTOR CACTIN"/>
    <property type="match status" value="1"/>
</dbReference>
<evidence type="ECO:0000256" key="1">
    <source>
        <dbReference type="SAM" id="Coils"/>
    </source>
</evidence>
<dbReference type="GO" id="GO:0045292">
    <property type="term" value="P:mRNA cis splicing, via spliceosome"/>
    <property type="evidence" value="ECO:0007669"/>
    <property type="project" value="TreeGrafter"/>
</dbReference>
<feature type="domain" description="Splicing factor Cactin C-terminal" evidence="2">
    <location>
        <begin position="183"/>
        <end position="303"/>
    </location>
</feature>
<keyword evidence="1" id="KW-0175">Coiled coil</keyword>
<evidence type="ECO:0000313" key="3">
    <source>
        <dbReference type="EnsemblPlants" id="Kaladp0068s0067.1.v1.1.CDS.1"/>
    </source>
</evidence>
<protein>
    <recommendedName>
        <fullName evidence="2">Splicing factor Cactin C-terminal domain-containing protein</fullName>
    </recommendedName>
</protein>
<reference evidence="3" key="1">
    <citation type="submission" date="2021-01" db="UniProtKB">
        <authorList>
            <consortium name="EnsemblPlants"/>
        </authorList>
    </citation>
    <scope>IDENTIFICATION</scope>
</reference>
<dbReference type="AlphaFoldDB" id="A0A7N0UHB2"/>
<dbReference type="GO" id="GO:0005681">
    <property type="term" value="C:spliceosomal complex"/>
    <property type="evidence" value="ECO:0007669"/>
    <property type="project" value="TreeGrafter"/>
</dbReference>
<dbReference type="Proteomes" id="UP000594263">
    <property type="component" value="Unplaced"/>
</dbReference>
<dbReference type="Pfam" id="PF09732">
    <property type="entry name" value="CactinC_cactus"/>
    <property type="match status" value="1"/>
</dbReference>
<proteinExistence type="predicted"/>
<accession>A0A7N0UHB2</accession>